<accession>A0ABU7RUB8</accession>
<name>A0ABU7RUB8_9ACTN</name>
<feature type="compositionally biased region" description="Basic and acidic residues" evidence="1">
    <location>
        <begin position="153"/>
        <end position="174"/>
    </location>
</feature>
<feature type="compositionally biased region" description="Gly residues" evidence="1">
    <location>
        <begin position="19"/>
        <end position="78"/>
    </location>
</feature>
<dbReference type="Proteomes" id="UP001332243">
    <property type="component" value="Unassembled WGS sequence"/>
</dbReference>
<reference evidence="2 3" key="1">
    <citation type="submission" date="2024-01" db="EMBL/GenBank/DDBJ databases">
        <title>Genome insights into Plantactinospora sonchi sp. nov.</title>
        <authorList>
            <person name="Wang L."/>
        </authorList>
    </citation>
    <scope>NUCLEOTIDE SEQUENCE [LARGE SCALE GENOMIC DNA]</scope>
    <source>
        <strain evidence="2 3">NEAU-QY2</strain>
    </source>
</reference>
<dbReference type="RefSeq" id="WP_331215236.1">
    <property type="nucleotide sequence ID" value="NZ_JAZGQK010000013.1"/>
</dbReference>
<organism evidence="2 3">
    <name type="scientific">Plantactinospora sonchi</name>
    <dbReference type="NCBI Taxonomy" id="1544735"/>
    <lineage>
        <taxon>Bacteria</taxon>
        <taxon>Bacillati</taxon>
        <taxon>Actinomycetota</taxon>
        <taxon>Actinomycetes</taxon>
        <taxon>Micromonosporales</taxon>
        <taxon>Micromonosporaceae</taxon>
        <taxon>Plantactinospora</taxon>
    </lineage>
</organism>
<gene>
    <name evidence="2" type="ORF">V1633_16575</name>
</gene>
<evidence type="ECO:0000313" key="3">
    <source>
        <dbReference type="Proteomes" id="UP001332243"/>
    </source>
</evidence>
<feature type="region of interest" description="Disordered" evidence="1">
    <location>
        <begin position="133"/>
        <end position="188"/>
    </location>
</feature>
<feature type="region of interest" description="Disordered" evidence="1">
    <location>
        <begin position="1"/>
        <end position="115"/>
    </location>
</feature>
<evidence type="ECO:0000256" key="1">
    <source>
        <dbReference type="SAM" id="MobiDB-lite"/>
    </source>
</evidence>
<comment type="caution">
    <text evidence="2">The sequence shown here is derived from an EMBL/GenBank/DDBJ whole genome shotgun (WGS) entry which is preliminary data.</text>
</comment>
<evidence type="ECO:0000313" key="2">
    <source>
        <dbReference type="EMBL" id="MEE6260108.1"/>
    </source>
</evidence>
<proteinExistence type="predicted"/>
<keyword evidence="3" id="KW-1185">Reference proteome</keyword>
<protein>
    <submittedName>
        <fullName evidence="2">Uncharacterized protein</fullName>
    </submittedName>
</protein>
<dbReference type="EMBL" id="JAZGQK010000013">
    <property type="protein sequence ID" value="MEE6260108.1"/>
    <property type="molecule type" value="Genomic_DNA"/>
</dbReference>
<sequence length="294" mass="30377">MDAALGTGGNPPVLAGTPGASGAGASTGAGGTDGGGSGGGGTGGGGTPPGDGSGPGRGGSDDGGSPGDGDGSGSGDGNEGPYTPADRTDQELQDDLDPTPRDGETPAQAGDRADAAAAEIEVRRYVETYEQLGDEPPRFDVANNDAQHGNLTGRDHPHTNERHGPDIRLERDPTGTDPTIEGRIYGDPPWGNHATYSFRWDDPSVQNRAINEYVNQNWEQIRHELAVNGRHDGGFDFGNRVGEGYYNDGAYGAGPRQAHHHVTSYVEIRIRVVPGSNPSEPYILSAFPSANPKG</sequence>